<organism evidence="1 2">
    <name type="scientific">Pistacia integerrima</name>
    <dbReference type="NCBI Taxonomy" id="434235"/>
    <lineage>
        <taxon>Eukaryota</taxon>
        <taxon>Viridiplantae</taxon>
        <taxon>Streptophyta</taxon>
        <taxon>Embryophyta</taxon>
        <taxon>Tracheophyta</taxon>
        <taxon>Spermatophyta</taxon>
        <taxon>Magnoliopsida</taxon>
        <taxon>eudicotyledons</taxon>
        <taxon>Gunneridae</taxon>
        <taxon>Pentapetalae</taxon>
        <taxon>rosids</taxon>
        <taxon>malvids</taxon>
        <taxon>Sapindales</taxon>
        <taxon>Anacardiaceae</taxon>
        <taxon>Pistacia</taxon>
    </lineage>
</organism>
<accession>A0ACC0YX59</accession>
<reference evidence="2" key="1">
    <citation type="journal article" date="2023" name="G3 (Bethesda)">
        <title>Genome assembly and association tests identify interacting loci associated with vigor, precocity, and sex in interspecific pistachio rootstocks.</title>
        <authorList>
            <person name="Palmer W."/>
            <person name="Jacygrad E."/>
            <person name="Sagayaradj S."/>
            <person name="Cavanaugh K."/>
            <person name="Han R."/>
            <person name="Bertier L."/>
            <person name="Beede B."/>
            <person name="Kafkas S."/>
            <person name="Golino D."/>
            <person name="Preece J."/>
            <person name="Michelmore R."/>
        </authorList>
    </citation>
    <scope>NUCLEOTIDE SEQUENCE [LARGE SCALE GENOMIC DNA]</scope>
</reference>
<name>A0ACC0YX59_9ROSI</name>
<gene>
    <name evidence="1" type="ORF">Pint_17696</name>
</gene>
<proteinExistence type="predicted"/>
<dbReference type="EMBL" id="CM047739">
    <property type="protein sequence ID" value="KAJ0043298.1"/>
    <property type="molecule type" value="Genomic_DNA"/>
</dbReference>
<evidence type="ECO:0000313" key="2">
    <source>
        <dbReference type="Proteomes" id="UP001163603"/>
    </source>
</evidence>
<keyword evidence="2" id="KW-1185">Reference proteome</keyword>
<evidence type="ECO:0000313" key="1">
    <source>
        <dbReference type="EMBL" id="KAJ0043298.1"/>
    </source>
</evidence>
<comment type="caution">
    <text evidence="1">The sequence shown here is derived from an EMBL/GenBank/DDBJ whole genome shotgun (WGS) entry which is preliminary data.</text>
</comment>
<sequence>MIQMKKKKKTNAKIKNNKNPMKPPRRMASDSGRTGGKIVMMREKNGRRKRLQIRGLKYTCQSSRVSSNGAVNKRELRREEEEEETEMALSLSLSISSASDHSLENYDVSMGFEEKIRGNEEKESVTCVSHGMVSVIGRRREMEDTVRVEKGLMACKERLHRVLVETVTENQESYKKEGNNNNKDDEIVWETVMESCFEKMDEEVNRGRLKEDMVRVDGGGGEGGVGGG</sequence>
<protein>
    <submittedName>
        <fullName evidence="1">Uncharacterized protein</fullName>
    </submittedName>
</protein>
<dbReference type="Proteomes" id="UP001163603">
    <property type="component" value="Chromosome 4"/>
</dbReference>